<evidence type="ECO:0000256" key="3">
    <source>
        <dbReference type="ARBA" id="ARBA00022679"/>
    </source>
</evidence>
<dbReference type="GO" id="GO:0016780">
    <property type="term" value="F:phosphotransferase activity, for other substituted phosphate groups"/>
    <property type="evidence" value="ECO:0007669"/>
    <property type="project" value="TreeGrafter"/>
</dbReference>
<evidence type="ECO:0000313" key="7">
    <source>
        <dbReference type="EMBL" id="OCG74676.1"/>
    </source>
</evidence>
<keyword evidence="5" id="KW-1133">Transmembrane helix</keyword>
<dbReference type="Proteomes" id="UP000093355">
    <property type="component" value="Unassembled WGS sequence"/>
</dbReference>
<evidence type="ECO:0000256" key="6">
    <source>
        <dbReference type="ARBA" id="ARBA00023136"/>
    </source>
</evidence>
<name>A0A1B9NDJ9_9MICO</name>
<accession>A0A1B9NDJ9</accession>
<evidence type="ECO:0000313" key="8">
    <source>
        <dbReference type="Proteomes" id="UP000093355"/>
    </source>
</evidence>
<dbReference type="OrthoDB" id="9808602at2"/>
<dbReference type="Pfam" id="PF13727">
    <property type="entry name" value="CoA_binding_3"/>
    <property type="match status" value="1"/>
</dbReference>
<dbReference type="PANTHER" id="PTHR30576">
    <property type="entry name" value="COLANIC BIOSYNTHESIS UDP-GLUCOSE LIPID CARRIER TRANSFERASE"/>
    <property type="match status" value="1"/>
</dbReference>
<dbReference type="Gene3D" id="3.40.50.720">
    <property type="entry name" value="NAD(P)-binding Rossmann-like Domain"/>
    <property type="match status" value="1"/>
</dbReference>
<dbReference type="InterPro" id="IPR017475">
    <property type="entry name" value="EPS_sugar_tfrase"/>
</dbReference>
<sequence>MSSSDSSRPSRIPWTRRYAALLLLSDLAVIAAVLVVYDVLWAPGDERLIEWPTGPEIPYWAGLIVIGAVWWLCLEIFDSRDERVVGHGVAEYQRVARASGTLFATIIAIAFFLRIDLARSILIVAIPVGAILLMFSRWVWRRWLRRQQAQGDFVHRVVVVGEQRKAEHIVRTVHGTEGTGLLIKGIVTERGDDIDPDDDIEVLGSYDELGKIIDAERIDSVIFASADDLPPAEMRRLGWAMADRDVDVIVAPAMTEIAGPRIHSRPVAGLPLVQISYPRLDGGRRVAKRTFDIIGSGLLLILLSPVFLGVMIAIRSEGRGPFFYQQERVGRRGRLFGMIKFRSMIVNADDQLASLLDAQGTSDKPLHKVTDDPRITKVGRILRRYSLDELPQLVNVFKGDMSLVGPRPQRPAEVALYDDDAKRRLLVKPGMSGLWQVSGRSSLDWEDALRLDLYYVENWSFTQDIVILFRTVRAVVDPGDTAH</sequence>
<keyword evidence="8" id="KW-1185">Reference proteome</keyword>
<dbReference type="RefSeq" id="WP_067024773.1">
    <property type="nucleotide sequence ID" value="NZ_CP038256.1"/>
</dbReference>
<dbReference type="AlphaFoldDB" id="A0A1B9NDJ9"/>
<dbReference type="NCBIfam" id="TIGR03025">
    <property type="entry name" value="EPS_sugtrans"/>
    <property type="match status" value="1"/>
</dbReference>
<comment type="similarity">
    <text evidence="2">Belongs to the bacterial sugar transferase family.</text>
</comment>
<keyword evidence="4" id="KW-0812">Transmembrane</keyword>
<comment type="caution">
    <text evidence="7">The sequence shown here is derived from an EMBL/GenBank/DDBJ whole genome shotgun (WGS) entry which is preliminary data.</text>
</comment>
<dbReference type="Pfam" id="PF02397">
    <property type="entry name" value="Bac_transf"/>
    <property type="match status" value="1"/>
</dbReference>
<evidence type="ECO:0000256" key="2">
    <source>
        <dbReference type="ARBA" id="ARBA00006464"/>
    </source>
</evidence>
<protein>
    <submittedName>
        <fullName evidence="7">Polyprenyl glycosylphosphotransferase</fullName>
    </submittedName>
</protein>
<organism evidence="7 8">
    <name type="scientific">Microbacterium sediminis</name>
    <dbReference type="NCBI Taxonomy" id="904291"/>
    <lineage>
        <taxon>Bacteria</taxon>
        <taxon>Bacillati</taxon>
        <taxon>Actinomycetota</taxon>
        <taxon>Actinomycetes</taxon>
        <taxon>Micrococcales</taxon>
        <taxon>Microbacteriaceae</taxon>
        <taxon>Microbacterium</taxon>
    </lineage>
</organism>
<dbReference type="EMBL" id="LXMD01000021">
    <property type="protein sequence ID" value="OCG74676.1"/>
    <property type="molecule type" value="Genomic_DNA"/>
</dbReference>
<gene>
    <name evidence="7" type="ORF">A7J15_03855</name>
</gene>
<dbReference type="GO" id="GO:0016020">
    <property type="term" value="C:membrane"/>
    <property type="evidence" value="ECO:0007669"/>
    <property type="project" value="UniProtKB-SubCell"/>
</dbReference>
<comment type="subcellular location">
    <subcellularLocation>
        <location evidence="1">Membrane</location>
        <topology evidence="1">Multi-pass membrane protein</topology>
    </subcellularLocation>
</comment>
<evidence type="ECO:0000256" key="4">
    <source>
        <dbReference type="ARBA" id="ARBA00022692"/>
    </source>
</evidence>
<keyword evidence="3 7" id="KW-0808">Transferase</keyword>
<dbReference type="InterPro" id="IPR003362">
    <property type="entry name" value="Bact_transf"/>
</dbReference>
<evidence type="ECO:0000256" key="1">
    <source>
        <dbReference type="ARBA" id="ARBA00004141"/>
    </source>
</evidence>
<keyword evidence="6" id="KW-0472">Membrane</keyword>
<reference evidence="7 8" key="1">
    <citation type="submission" date="2016-05" db="EMBL/GenBank/DDBJ databases">
        <authorList>
            <person name="Lavstsen T."/>
            <person name="Jespersen J.S."/>
        </authorList>
    </citation>
    <scope>NUCLEOTIDE SEQUENCE [LARGE SCALE GENOMIC DNA]</scope>
    <source>
        <strain evidence="7 8">YLB-01</strain>
    </source>
</reference>
<proteinExistence type="inferred from homology"/>
<dbReference type="STRING" id="904291.A7J15_03855"/>
<evidence type="ECO:0000256" key="5">
    <source>
        <dbReference type="ARBA" id="ARBA00022989"/>
    </source>
</evidence>
<dbReference type="PANTHER" id="PTHR30576:SF10">
    <property type="entry name" value="SLL5057 PROTEIN"/>
    <property type="match status" value="1"/>
</dbReference>